<dbReference type="InterPro" id="IPR025877">
    <property type="entry name" value="MobA-like_NTP_Trfase"/>
</dbReference>
<dbReference type="InterPro" id="IPR029044">
    <property type="entry name" value="Nucleotide-diphossugar_trans"/>
</dbReference>
<comment type="subunit">
    <text evidence="8">Monomer.</text>
</comment>
<feature type="binding site" evidence="8">
    <location>
        <begin position="24"/>
        <end position="26"/>
    </location>
    <ligand>
        <name>GTP</name>
        <dbReference type="ChEBI" id="CHEBI:37565"/>
    </ligand>
</feature>
<dbReference type="RefSeq" id="WP_239796879.1">
    <property type="nucleotide sequence ID" value="NZ_OU912926.1"/>
</dbReference>
<feature type="binding site" evidence="8">
    <location>
        <position position="112"/>
    </location>
    <ligand>
        <name>GTP</name>
        <dbReference type="ChEBI" id="CHEBI:37565"/>
    </ligand>
</feature>
<dbReference type="CDD" id="cd02503">
    <property type="entry name" value="MobA"/>
    <property type="match status" value="1"/>
</dbReference>
<dbReference type="EMBL" id="OU912926">
    <property type="protein sequence ID" value="CAG9933030.1"/>
    <property type="molecule type" value="Genomic_DNA"/>
</dbReference>
<sequence>MRTSQIKFEEFIESVQPAITTVILAGGLGTRIGGAKGLQSLHGRALIDWVLDSVSRQSAEVLINANGVQDDYLCFGYPVIADQTPNWVGPLAGLQSALRLARHDWVASVPCDTPFLPVDLIARLYKAVSTITTVEASVAVVAGKRQPTIALYHKNVLPKLDTYLNSGGRKVNSWLETLHLSEVVLDDAIAFTNINTLDDLAHANQIAVNVSIEGAPETLIIKKKK</sequence>
<accession>A0ABM8YZP6</accession>
<dbReference type="Pfam" id="PF12804">
    <property type="entry name" value="NTP_transf_3"/>
    <property type="match status" value="1"/>
</dbReference>
<feature type="binding site" evidence="8">
    <location>
        <position position="64"/>
    </location>
    <ligand>
        <name>GTP</name>
        <dbReference type="ChEBI" id="CHEBI:37565"/>
    </ligand>
</feature>
<keyword evidence="2 8" id="KW-0808">Transferase</keyword>
<evidence type="ECO:0000256" key="5">
    <source>
        <dbReference type="ARBA" id="ARBA00022842"/>
    </source>
</evidence>
<comment type="similarity">
    <text evidence="8">Belongs to the MobA family.</text>
</comment>
<keyword evidence="7 8" id="KW-0501">Molybdenum cofactor biosynthesis</keyword>
<name>A0ABM8YZP6_9PROT</name>
<comment type="cofactor">
    <cofactor evidence="8">
        <name>Mg(2+)</name>
        <dbReference type="ChEBI" id="CHEBI:18420"/>
    </cofactor>
</comment>
<dbReference type="PANTHER" id="PTHR19136:SF81">
    <property type="entry name" value="MOLYBDENUM COFACTOR GUANYLYLTRANSFERASE"/>
    <property type="match status" value="1"/>
</dbReference>
<dbReference type="NCBIfam" id="TIGR02665">
    <property type="entry name" value="molyb_mobA"/>
    <property type="match status" value="1"/>
</dbReference>
<evidence type="ECO:0000313" key="11">
    <source>
        <dbReference type="Proteomes" id="UP000839052"/>
    </source>
</evidence>
<keyword evidence="10" id="KW-0548">Nucleotidyltransferase</keyword>
<keyword evidence="1 8" id="KW-0963">Cytoplasm</keyword>
<evidence type="ECO:0000256" key="2">
    <source>
        <dbReference type="ARBA" id="ARBA00022679"/>
    </source>
</evidence>
<dbReference type="Proteomes" id="UP000839052">
    <property type="component" value="Chromosome"/>
</dbReference>
<dbReference type="InterPro" id="IPR013482">
    <property type="entry name" value="Molybde_CF_guanTrfase"/>
</dbReference>
<evidence type="ECO:0000256" key="4">
    <source>
        <dbReference type="ARBA" id="ARBA00022741"/>
    </source>
</evidence>
<dbReference type="SUPFAM" id="SSF53448">
    <property type="entry name" value="Nucleotide-diphospho-sugar transferases"/>
    <property type="match status" value="1"/>
</dbReference>
<feature type="binding site" evidence="8">
    <location>
        <position position="36"/>
    </location>
    <ligand>
        <name>GTP</name>
        <dbReference type="ChEBI" id="CHEBI:37565"/>
    </ligand>
</feature>
<feature type="domain" description="MobA-like NTP transferase" evidence="9">
    <location>
        <begin position="22"/>
        <end position="176"/>
    </location>
</feature>
<evidence type="ECO:0000256" key="7">
    <source>
        <dbReference type="ARBA" id="ARBA00023150"/>
    </source>
</evidence>
<keyword evidence="11" id="KW-1185">Reference proteome</keyword>
<dbReference type="GO" id="GO:0061603">
    <property type="term" value="F:molybdenum cofactor guanylyltransferase activity"/>
    <property type="evidence" value="ECO:0007669"/>
    <property type="project" value="UniProtKB-EC"/>
</dbReference>
<evidence type="ECO:0000256" key="3">
    <source>
        <dbReference type="ARBA" id="ARBA00022723"/>
    </source>
</evidence>
<keyword evidence="6 8" id="KW-0342">GTP-binding</keyword>
<reference evidence="10 11" key="1">
    <citation type="submission" date="2021-10" db="EMBL/GenBank/DDBJ databases">
        <authorList>
            <person name="Koch H."/>
        </authorList>
    </citation>
    <scope>NUCLEOTIDE SEQUENCE [LARGE SCALE GENOMIC DNA]</scope>
    <source>
        <strain evidence="10">6680</strain>
    </source>
</reference>
<gene>
    <name evidence="8 10" type="primary">mobA</name>
    <name evidence="10" type="ORF">NTG6680_1781</name>
</gene>
<evidence type="ECO:0000256" key="1">
    <source>
        <dbReference type="ARBA" id="ARBA00022490"/>
    </source>
</evidence>
<protein>
    <recommendedName>
        <fullName evidence="8">Molybdenum cofactor guanylyltransferase</fullName>
        <shortName evidence="8">MoCo guanylyltransferase</shortName>
        <ecNumber evidence="8">2.7.7.77</ecNumber>
    </recommendedName>
    <alternativeName>
        <fullName evidence="8">GTP:molybdopterin guanylyltransferase</fullName>
    </alternativeName>
    <alternativeName>
        <fullName evidence="8">Mo-MPT guanylyltransferase</fullName>
    </alternativeName>
    <alternativeName>
        <fullName evidence="8">Molybdopterin guanylyltransferase</fullName>
    </alternativeName>
    <alternativeName>
        <fullName evidence="8">Molybdopterin-guanine dinucleotide synthase</fullName>
        <shortName evidence="8">MGD synthase</shortName>
    </alternativeName>
</protein>
<keyword evidence="4 8" id="KW-0547">Nucleotide-binding</keyword>
<feature type="binding site" evidence="8">
    <location>
        <position position="112"/>
    </location>
    <ligand>
        <name>Mg(2+)</name>
        <dbReference type="ChEBI" id="CHEBI:18420"/>
    </ligand>
</feature>
<keyword evidence="5 8" id="KW-0460">Magnesium</keyword>
<evidence type="ECO:0000256" key="6">
    <source>
        <dbReference type="ARBA" id="ARBA00023134"/>
    </source>
</evidence>
<evidence type="ECO:0000256" key="8">
    <source>
        <dbReference type="HAMAP-Rule" id="MF_00316"/>
    </source>
</evidence>
<organism evidence="10 11">
    <name type="scientific">Candidatus Nitrotoga arctica</name>
    <dbReference type="NCBI Taxonomy" id="453162"/>
    <lineage>
        <taxon>Bacteria</taxon>
        <taxon>Pseudomonadati</taxon>
        <taxon>Pseudomonadota</taxon>
        <taxon>Betaproteobacteria</taxon>
        <taxon>Nitrosomonadales</taxon>
        <taxon>Gallionellaceae</taxon>
        <taxon>Candidatus Nitrotoga</taxon>
    </lineage>
</organism>
<dbReference type="Gene3D" id="3.90.550.10">
    <property type="entry name" value="Spore Coat Polysaccharide Biosynthesis Protein SpsA, Chain A"/>
    <property type="match status" value="1"/>
</dbReference>
<feature type="binding site" evidence="8">
    <location>
        <position position="82"/>
    </location>
    <ligand>
        <name>GTP</name>
        <dbReference type="ChEBI" id="CHEBI:37565"/>
    </ligand>
</feature>
<comment type="function">
    <text evidence="8">Transfers a GMP moiety from GTP to Mo-molybdopterin (Mo-MPT) cofactor (Moco or molybdenum cofactor) to form Mo-molybdopterin guanine dinucleotide (Mo-MGD) cofactor.</text>
</comment>
<keyword evidence="3 8" id="KW-0479">Metal-binding</keyword>
<evidence type="ECO:0000259" key="9">
    <source>
        <dbReference type="Pfam" id="PF12804"/>
    </source>
</evidence>
<dbReference type="PANTHER" id="PTHR19136">
    <property type="entry name" value="MOLYBDENUM COFACTOR GUANYLYLTRANSFERASE"/>
    <property type="match status" value="1"/>
</dbReference>
<evidence type="ECO:0000313" key="10">
    <source>
        <dbReference type="EMBL" id="CAG9933030.1"/>
    </source>
</evidence>
<comment type="domain">
    <text evidence="8">The N-terminal domain determines nucleotide recognition and specific binding, while the C-terminal domain determines the specific binding to the target protein.</text>
</comment>
<proteinExistence type="inferred from homology"/>
<comment type="subcellular location">
    <subcellularLocation>
        <location evidence="8">Cytoplasm</location>
    </subcellularLocation>
</comment>
<dbReference type="EC" id="2.7.7.77" evidence="8"/>
<dbReference type="HAMAP" id="MF_00316">
    <property type="entry name" value="MobA"/>
    <property type="match status" value="1"/>
</dbReference>
<comment type="catalytic activity">
    <reaction evidence="8">
        <text>Mo-molybdopterin + GTP + H(+) = Mo-molybdopterin guanine dinucleotide + diphosphate</text>
        <dbReference type="Rhea" id="RHEA:34243"/>
        <dbReference type="ChEBI" id="CHEBI:15378"/>
        <dbReference type="ChEBI" id="CHEBI:33019"/>
        <dbReference type="ChEBI" id="CHEBI:37565"/>
        <dbReference type="ChEBI" id="CHEBI:71302"/>
        <dbReference type="ChEBI" id="CHEBI:71310"/>
        <dbReference type="EC" id="2.7.7.77"/>
    </reaction>
</comment>